<dbReference type="eggNOG" id="ENOG502S6GP">
    <property type="taxonomic scope" value="Eukaryota"/>
</dbReference>
<organism evidence="3 4">
    <name type="scientific">Metarhizium robertsii</name>
    <dbReference type="NCBI Taxonomy" id="568076"/>
    <lineage>
        <taxon>Eukaryota</taxon>
        <taxon>Fungi</taxon>
        <taxon>Dikarya</taxon>
        <taxon>Ascomycota</taxon>
        <taxon>Pezizomycotina</taxon>
        <taxon>Sordariomycetes</taxon>
        <taxon>Hypocreomycetidae</taxon>
        <taxon>Hypocreales</taxon>
        <taxon>Clavicipitaceae</taxon>
        <taxon>Metarhizium</taxon>
    </lineage>
</organism>
<dbReference type="HOGENOM" id="CLU_025449_1_0_1"/>
<evidence type="ECO:0000259" key="2">
    <source>
        <dbReference type="Pfam" id="PF24483"/>
    </source>
</evidence>
<evidence type="ECO:0000256" key="1">
    <source>
        <dbReference type="SAM" id="MobiDB-lite"/>
    </source>
</evidence>
<dbReference type="InterPro" id="IPR056004">
    <property type="entry name" value="DUF7582"/>
</dbReference>
<dbReference type="OrthoDB" id="5350192at2759"/>
<feature type="compositionally biased region" description="Polar residues" evidence="1">
    <location>
        <begin position="115"/>
        <end position="125"/>
    </location>
</feature>
<gene>
    <name evidence="3" type="ORF">X797_003292</name>
</gene>
<feature type="compositionally biased region" description="Acidic residues" evidence="1">
    <location>
        <begin position="343"/>
        <end position="360"/>
    </location>
</feature>
<protein>
    <recommendedName>
        <fullName evidence="2">DUF7582 domain-containing protein</fullName>
    </recommendedName>
</protein>
<feature type="compositionally biased region" description="Basic and acidic residues" evidence="1">
    <location>
        <begin position="400"/>
        <end position="424"/>
    </location>
</feature>
<evidence type="ECO:0000313" key="4">
    <source>
        <dbReference type="Proteomes" id="UP000030151"/>
    </source>
</evidence>
<feature type="region of interest" description="Disordered" evidence="1">
    <location>
        <begin position="317"/>
        <end position="363"/>
    </location>
</feature>
<comment type="caution">
    <text evidence="3">The sequence shown here is derived from an EMBL/GenBank/DDBJ whole genome shotgun (WGS) entry which is preliminary data.</text>
</comment>
<dbReference type="AlphaFoldDB" id="A0A0A1UZR1"/>
<name>A0A0A1UZR1_9HYPO</name>
<dbReference type="EMBL" id="JELW01000003">
    <property type="protein sequence ID" value="EXV03492.1"/>
    <property type="molecule type" value="Genomic_DNA"/>
</dbReference>
<accession>A0A0A1UZR1</accession>
<feature type="region of interest" description="Disordered" evidence="1">
    <location>
        <begin position="375"/>
        <end position="437"/>
    </location>
</feature>
<feature type="domain" description="DUF7582" evidence="2">
    <location>
        <begin position="168"/>
        <end position="311"/>
    </location>
</feature>
<dbReference type="Proteomes" id="UP000030151">
    <property type="component" value="Unassembled WGS sequence"/>
</dbReference>
<reference evidence="3 4" key="1">
    <citation type="submission" date="2014-02" db="EMBL/GenBank/DDBJ databases">
        <title>The genome sequence of the entomopathogenic fungus Metarhizium robertsii ARSEF 2575.</title>
        <authorList>
            <person name="Giuliano Garisto Donzelli B."/>
            <person name="Roe B.A."/>
            <person name="Macmil S.L."/>
            <person name="Krasnoff S.B."/>
            <person name="Gibson D.M."/>
        </authorList>
    </citation>
    <scope>NUCLEOTIDE SEQUENCE [LARGE SCALE GENOMIC DNA]</scope>
    <source>
        <strain evidence="3 4">ARSEF 2575</strain>
    </source>
</reference>
<evidence type="ECO:0000313" key="3">
    <source>
        <dbReference type="EMBL" id="EXV03492.1"/>
    </source>
</evidence>
<feature type="region of interest" description="Disordered" evidence="1">
    <location>
        <begin position="99"/>
        <end position="157"/>
    </location>
</feature>
<feature type="compositionally biased region" description="Low complexity" evidence="1">
    <location>
        <begin position="129"/>
        <end position="139"/>
    </location>
</feature>
<feature type="region of interest" description="Disordered" evidence="1">
    <location>
        <begin position="63"/>
        <end position="85"/>
    </location>
</feature>
<dbReference type="Pfam" id="PF24483">
    <property type="entry name" value="DUF7582"/>
    <property type="match status" value="1"/>
</dbReference>
<sequence length="508" mass="54535">MALKEQISSPLEAGPSVLDARRLPHHLTPALEYASSRLAKKSLHLTLVVVRSDYQLPRVIPPLASPGLSTPSTPASPPASKFSFSTSPVTALKQLVRTASRQNSEPAQSVGPKSAVSSPATTTLDSPVPRSRWPLSPSTPLSPPPMTPCTPSSVATDYTGPMTPGGCGMRFIHASNLSAKDQRIQRAVFTKTARKFSLGSSLSPAVDPSTCGLTAQLITDSLIQNEILFSSDGLTLLSLERLYSLKSALSSYSKTKAHFRLEDAVDELRRYILANNGEKATKSDLLRSYDWLSVSPTALSDLDKMYRTAYGGPDEVGAISGIGPPPPTILPPSTSEPVIRSDEDGDEDDGFLTEYDDDPDLSPTQIGLAVTTFEMRKPPTPKGPILKIQTNFRAKPVLRSKPDCKEEDAKKEKIEDSDKKNKAQDEEDGGDMTARPLETAPQGRTLWAASIDNVLSAGVTSPVGDSACPVPMTPNGYDDISPITRGEWGFLMVNNTFRGGRTVAVETC</sequence>
<feature type="compositionally biased region" description="Low complexity" evidence="1">
    <location>
        <begin position="65"/>
        <end position="85"/>
    </location>
</feature>
<proteinExistence type="predicted"/>